<gene>
    <name evidence="3" type="ORF">Ade02nite_29480</name>
</gene>
<feature type="region of interest" description="Disordered" evidence="1">
    <location>
        <begin position="14"/>
        <end position="33"/>
    </location>
</feature>
<evidence type="ECO:0000313" key="3">
    <source>
        <dbReference type="EMBL" id="GID74307.1"/>
    </source>
</evidence>
<dbReference type="InterPro" id="IPR029000">
    <property type="entry name" value="Cyclophilin-like_dom_sf"/>
</dbReference>
<dbReference type="EMBL" id="BOMI01000057">
    <property type="protein sequence ID" value="GID74307.1"/>
    <property type="molecule type" value="Genomic_DNA"/>
</dbReference>
<organism evidence="3 4">
    <name type="scientific">Paractinoplanes deccanensis</name>
    <dbReference type="NCBI Taxonomy" id="113561"/>
    <lineage>
        <taxon>Bacteria</taxon>
        <taxon>Bacillati</taxon>
        <taxon>Actinomycetota</taxon>
        <taxon>Actinomycetes</taxon>
        <taxon>Micromonosporales</taxon>
        <taxon>Micromonosporaceae</taxon>
        <taxon>Paractinoplanes</taxon>
    </lineage>
</organism>
<accession>A0ABQ3Y2S8</accession>
<comment type="caution">
    <text evidence="3">The sequence shown here is derived from an EMBL/GenBank/DDBJ whole genome shotgun (WGS) entry which is preliminary data.</text>
</comment>
<sequence length="96" mass="10117">MLPLTVPLRDVWGQAKSGPLPEPLDPAGETPIHDPAPGEIYYWPSTGVIALYYDDLGQTVPAPGLIRLGRLDSGAGVLAGAGRRLTLRIVPAEPPP</sequence>
<dbReference type="Pfam" id="PF18050">
    <property type="entry name" value="Cyclophil_like2"/>
    <property type="match status" value="1"/>
</dbReference>
<proteinExistence type="predicted"/>
<protein>
    <recommendedName>
        <fullName evidence="2">Cyclophilin-like domain-containing protein</fullName>
    </recommendedName>
</protein>
<evidence type="ECO:0000259" key="2">
    <source>
        <dbReference type="Pfam" id="PF18050"/>
    </source>
</evidence>
<evidence type="ECO:0000313" key="4">
    <source>
        <dbReference type="Proteomes" id="UP000609879"/>
    </source>
</evidence>
<dbReference type="SUPFAM" id="SSF50891">
    <property type="entry name" value="Cyclophilin-like"/>
    <property type="match status" value="1"/>
</dbReference>
<evidence type="ECO:0000256" key="1">
    <source>
        <dbReference type="SAM" id="MobiDB-lite"/>
    </source>
</evidence>
<keyword evidence="4" id="KW-1185">Reference proteome</keyword>
<reference evidence="3 4" key="1">
    <citation type="submission" date="2021-01" db="EMBL/GenBank/DDBJ databases">
        <title>Whole genome shotgun sequence of Actinoplanes deccanensis NBRC 13994.</title>
        <authorList>
            <person name="Komaki H."/>
            <person name="Tamura T."/>
        </authorList>
    </citation>
    <scope>NUCLEOTIDE SEQUENCE [LARGE SCALE GENOMIC DNA]</scope>
    <source>
        <strain evidence="3 4">NBRC 13994</strain>
    </source>
</reference>
<dbReference type="Proteomes" id="UP000609879">
    <property type="component" value="Unassembled WGS sequence"/>
</dbReference>
<dbReference type="InterPro" id="IPR041183">
    <property type="entry name" value="Cyclophilin-like"/>
</dbReference>
<feature type="domain" description="Cyclophilin-like" evidence="2">
    <location>
        <begin position="1"/>
        <end position="79"/>
    </location>
</feature>
<dbReference type="Gene3D" id="2.40.100.20">
    <property type="match status" value="1"/>
</dbReference>
<name>A0ABQ3Y2S8_9ACTN</name>